<dbReference type="EMBL" id="JAGQLL010000057">
    <property type="protein sequence ID" value="MCA9380401.1"/>
    <property type="molecule type" value="Genomic_DNA"/>
</dbReference>
<feature type="transmembrane region" description="Helical" evidence="1">
    <location>
        <begin position="172"/>
        <end position="192"/>
    </location>
</feature>
<keyword evidence="1" id="KW-1133">Transmembrane helix</keyword>
<keyword evidence="1" id="KW-0812">Transmembrane</keyword>
<feature type="transmembrane region" description="Helical" evidence="1">
    <location>
        <begin position="212"/>
        <end position="232"/>
    </location>
</feature>
<feature type="non-terminal residue" evidence="2">
    <location>
        <position position="1"/>
    </location>
</feature>
<dbReference type="InterPro" id="IPR012507">
    <property type="entry name" value="YibE_F"/>
</dbReference>
<evidence type="ECO:0000313" key="3">
    <source>
        <dbReference type="Proteomes" id="UP000745577"/>
    </source>
</evidence>
<feature type="transmembrane region" description="Helical" evidence="1">
    <location>
        <begin position="94"/>
        <end position="111"/>
    </location>
</feature>
<protein>
    <submittedName>
        <fullName evidence="2">YibE/F family protein</fullName>
    </submittedName>
</protein>
<keyword evidence="1" id="KW-0472">Membrane</keyword>
<organism evidence="2 3">
    <name type="scientific">Candidatus Dojkabacteria bacterium</name>
    <dbReference type="NCBI Taxonomy" id="2099670"/>
    <lineage>
        <taxon>Bacteria</taxon>
        <taxon>Candidatus Dojkabacteria</taxon>
    </lineage>
</organism>
<reference evidence="2" key="1">
    <citation type="submission" date="2020-04" db="EMBL/GenBank/DDBJ databases">
        <authorList>
            <person name="Zhang T."/>
        </authorList>
    </citation>
    <scope>NUCLEOTIDE SEQUENCE</scope>
    <source>
        <strain evidence="2">HKST-UBA15</strain>
    </source>
</reference>
<evidence type="ECO:0000256" key="1">
    <source>
        <dbReference type="SAM" id="Phobius"/>
    </source>
</evidence>
<reference evidence="2" key="2">
    <citation type="journal article" date="2021" name="Microbiome">
        <title>Successional dynamics and alternative stable states in a saline activated sludge microbial community over 9 years.</title>
        <authorList>
            <person name="Wang Y."/>
            <person name="Ye J."/>
            <person name="Ju F."/>
            <person name="Liu L."/>
            <person name="Boyd J.A."/>
            <person name="Deng Y."/>
            <person name="Parks D.H."/>
            <person name="Jiang X."/>
            <person name="Yin X."/>
            <person name="Woodcroft B.J."/>
            <person name="Tyson G.W."/>
            <person name="Hugenholtz P."/>
            <person name="Polz M.F."/>
            <person name="Zhang T."/>
        </authorList>
    </citation>
    <scope>NUCLEOTIDE SEQUENCE</scope>
    <source>
        <strain evidence="2">HKST-UBA15</strain>
    </source>
</reference>
<dbReference type="PANTHER" id="PTHR41771">
    <property type="entry name" value="MEMBRANE PROTEIN-RELATED"/>
    <property type="match status" value="1"/>
</dbReference>
<dbReference type="Proteomes" id="UP000745577">
    <property type="component" value="Unassembled WGS sequence"/>
</dbReference>
<feature type="transmembrane region" description="Helical" evidence="1">
    <location>
        <begin position="270"/>
        <end position="292"/>
    </location>
</feature>
<accession>A0A955L190</accession>
<gene>
    <name evidence="2" type="ORF">KC675_04445</name>
</gene>
<sequence>EVNTPETEYFKGTVTEILEEEQINYEDKSQTYQKLSVLVTNGDFKGEEVVVENGTINMSQEIIYELGDSVYLSYTRDQLGKSIFFITDFDRTEGLTILFVGFVLLTLLIGVKRGVLSILALVISFVILFTFVLPQIQSGRDPVLIAILSSIFIIPVTFYLSHGFELKTTISIIGTFISLVITGILASLFVNITNLSGTASEEALFLQNVGGVVYNLKDLLLAGIIIGTMGVMDDVTVSQTSIVIQLHDLKKNISFGELFTRSIKVGKDHISSMVNTLVLVYTGASMPLLLLFMNNPRPIEELLSYELVATEIVRTLVGSIGLIIAVPITTALACYVVTHYKLKTNTAKQVSHEH</sequence>
<comment type="caution">
    <text evidence="2">The sequence shown here is derived from an EMBL/GenBank/DDBJ whole genome shotgun (WGS) entry which is preliminary data.</text>
</comment>
<dbReference type="Pfam" id="PF07907">
    <property type="entry name" value="YibE_F"/>
    <property type="match status" value="1"/>
</dbReference>
<dbReference type="PANTHER" id="PTHR41771:SF1">
    <property type="entry name" value="MEMBRANE PROTEIN"/>
    <property type="match status" value="1"/>
</dbReference>
<feature type="transmembrane region" description="Helical" evidence="1">
    <location>
        <begin position="142"/>
        <end position="160"/>
    </location>
</feature>
<proteinExistence type="predicted"/>
<evidence type="ECO:0000313" key="2">
    <source>
        <dbReference type="EMBL" id="MCA9380401.1"/>
    </source>
</evidence>
<name>A0A955L190_9BACT</name>
<feature type="transmembrane region" description="Helical" evidence="1">
    <location>
        <begin position="312"/>
        <end position="338"/>
    </location>
</feature>
<feature type="transmembrane region" description="Helical" evidence="1">
    <location>
        <begin position="118"/>
        <end position="136"/>
    </location>
</feature>
<dbReference type="AlphaFoldDB" id="A0A955L190"/>